<dbReference type="STRING" id="652787.SAMN05216490_0612"/>
<gene>
    <name evidence="2" type="ORF">SAMN05216490_0612</name>
</gene>
<organism evidence="2 3">
    <name type="scientific">Mucilaginibacter mallensis</name>
    <dbReference type="NCBI Taxonomy" id="652787"/>
    <lineage>
        <taxon>Bacteria</taxon>
        <taxon>Pseudomonadati</taxon>
        <taxon>Bacteroidota</taxon>
        <taxon>Sphingobacteriia</taxon>
        <taxon>Sphingobacteriales</taxon>
        <taxon>Sphingobacteriaceae</taxon>
        <taxon>Mucilaginibacter</taxon>
    </lineage>
</organism>
<accession>A0A1H1PS49</accession>
<feature type="chain" id="PRO_5009256883" description="Outer membrane protein beta-barrel domain-containing protein" evidence="1">
    <location>
        <begin position="30"/>
        <end position="208"/>
    </location>
</feature>
<name>A0A1H1PS49_MUCMA</name>
<dbReference type="Gene3D" id="2.40.160.170">
    <property type="match status" value="1"/>
</dbReference>
<evidence type="ECO:0008006" key="4">
    <source>
        <dbReference type="Google" id="ProtNLM"/>
    </source>
</evidence>
<protein>
    <recommendedName>
        <fullName evidence="4">Outer membrane protein beta-barrel domain-containing protein</fullName>
    </recommendedName>
</protein>
<dbReference type="AlphaFoldDB" id="A0A1H1PS49"/>
<proteinExistence type="predicted"/>
<evidence type="ECO:0000313" key="2">
    <source>
        <dbReference type="EMBL" id="SDS13985.1"/>
    </source>
</evidence>
<feature type="signal peptide" evidence="1">
    <location>
        <begin position="1"/>
        <end position="29"/>
    </location>
</feature>
<evidence type="ECO:0000313" key="3">
    <source>
        <dbReference type="Proteomes" id="UP000199679"/>
    </source>
</evidence>
<evidence type="ECO:0000256" key="1">
    <source>
        <dbReference type="SAM" id="SignalP"/>
    </source>
</evidence>
<sequence length="208" mass="23422">MKMRIKLIKEFFWMLLMSALLFCCGKAEAQVLPEYSAFPTSSLGLQLGVQGLGLQGSYSFARSFNLRVGFDVTPDVTFIYNSRNLRVDRSAVYALVDWQPMYGNTQWFATKWFVTTGFGYYFNNTLYRQGIGRTPDYSVSMSKYRPYIGTGLGDIYLFGNVRLRLDVGSFLPTSAPTSSYENKANTITSGLKGIMPGLNTAATFYIKF</sequence>
<keyword evidence="3" id="KW-1185">Reference proteome</keyword>
<dbReference type="EMBL" id="LT629740">
    <property type="protein sequence ID" value="SDS13985.1"/>
    <property type="molecule type" value="Genomic_DNA"/>
</dbReference>
<keyword evidence="1" id="KW-0732">Signal</keyword>
<reference evidence="2 3" key="1">
    <citation type="submission" date="2016-10" db="EMBL/GenBank/DDBJ databases">
        <authorList>
            <person name="de Groot N.N."/>
        </authorList>
    </citation>
    <scope>NUCLEOTIDE SEQUENCE [LARGE SCALE GENOMIC DNA]</scope>
    <source>
        <strain evidence="2 3">MP1X4</strain>
    </source>
</reference>
<dbReference type="Proteomes" id="UP000199679">
    <property type="component" value="Chromosome I"/>
</dbReference>